<dbReference type="SUPFAM" id="SSF46955">
    <property type="entry name" value="Putative DNA-binding domain"/>
    <property type="match status" value="1"/>
</dbReference>
<protein>
    <submittedName>
        <fullName evidence="3">Cd(II)/Pb(II)-responsive transcriptional regulator</fullName>
    </submittedName>
</protein>
<dbReference type="KEGG" id="ovb:NB640_00925"/>
<dbReference type="NCBIfam" id="TIGR02047">
    <property type="entry name" value="CadR-PbrR"/>
    <property type="match status" value="1"/>
</dbReference>
<name>A0A9E9P4M2_9BURK</name>
<evidence type="ECO:0000256" key="1">
    <source>
        <dbReference type="ARBA" id="ARBA00023125"/>
    </source>
</evidence>
<dbReference type="Proteomes" id="UP001156215">
    <property type="component" value="Chromosome"/>
</dbReference>
<dbReference type="Gene3D" id="1.10.1660.10">
    <property type="match status" value="1"/>
</dbReference>
<reference evidence="3" key="1">
    <citation type="journal article" date="2022" name="Front. Microbiol.">
        <title>New perspectives on an old grouping: The genomic and phenotypic variability of Oxalobacter formigenes and the implications for calcium oxalate stone prevention.</title>
        <authorList>
            <person name="Chmiel J.A."/>
            <person name="Carr C."/>
            <person name="Stuivenberg G.A."/>
            <person name="Venema R."/>
            <person name="Chanyi R.M."/>
            <person name="Al K.F."/>
            <person name="Giguere D."/>
            <person name="Say H."/>
            <person name="Akouris P.P."/>
            <person name="Dominguez Romero S.A."/>
            <person name="Kwong A."/>
            <person name="Tai V."/>
            <person name="Koval S.F."/>
            <person name="Razvi H."/>
            <person name="Bjazevic J."/>
            <person name="Burton J.P."/>
        </authorList>
    </citation>
    <scope>NUCLEOTIDE SEQUENCE</scope>
    <source>
        <strain evidence="3">WoOx3</strain>
    </source>
</reference>
<dbReference type="GO" id="GO:0045893">
    <property type="term" value="P:positive regulation of DNA-templated transcription"/>
    <property type="evidence" value="ECO:0007669"/>
    <property type="project" value="InterPro"/>
</dbReference>
<evidence type="ECO:0000259" key="2">
    <source>
        <dbReference type="PROSITE" id="PS50937"/>
    </source>
</evidence>
<dbReference type="GO" id="GO:0046872">
    <property type="term" value="F:metal ion binding"/>
    <property type="evidence" value="ECO:0007669"/>
    <property type="project" value="InterPro"/>
</dbReference>
<dbReference type="GO" id="GO:0003677">
    <property type="term" value="F:DNA binding"/>
    <property type="evidence" value="ECO:0007669"/>
    <property type="project" value="UniProtKB-KW"/>
</dbReference>
<feature type="domain" description="HTH merR-type" evidence="2">
    <location>
        <begin position="1"/>
        <end position="69"/>
    </location>
</feature>
<dbReference type="InterPro" id="IPR011791">
    <property type="entry name" value="CadR-PbrR"/>
</dbReference>
<dbReference type="InterPro" id="IPR047057">
    <property type="entry name" value="MerR_fam"/>
</dbReference>
<dbReference type="Pfam" id="PF13411">
    <property type="entry name" value="MerR_1"/>
    <property type="match status" value="1"/>
</dbReference>
<sequence>MKIGELASATGTQVETIRYYEREGLLPNSSRTQSNYRIYNERHMERLLFIRRCRTLDMTLNEIRSLLRFNDAEEDNCTEVNALLDEHIGHVADRIRELKKLEKQLKDLRKYCSCREMILASGEAIHGDTPCLCKEGAPHCGILTELFGVKPGETAAAHGHNHVPGSHVR</sequence>
<dbReference type="AlphaFoldDB" id="A0A9E9P4M2"/>
<gene>
    <name evidence="3" type="primary">cadR</name>
    <name evidence="3" type="ORF">NB640_00925</name>
</gene>
<keyword evidence="4" id="KW-1185">Reference proteome</keyword>
<evidence type="ECO:0000313" key="4">
    <source>
        <dbReference type="Proteomes" id="UP001156215"/>
    </source>
</evidence>
<dbReference type="GO" id="GO:0003700">
    <property type="term" value="F:DNA-binding transcription factor activity"/>
    <property type="evidence" value="ECO:0007669"/>
    <property type="project" value="InterPro"/>
</dbReference>
<dbReference type="InterPro" id="IPR000551">
    <property type="entry name" value="MerR-type_HTH_dom"/>
</dbReference>
<dbReference type="PANTHER" id="PTHR30204:SF92">
    <property type="entry name" value="HTH-TYPE TRANSCRIPTIONAL REGULATOR ZNTR"/>
    <property type="match status" value="1"/>
</dbReference>
<evidence type="ECO:0000313" key="3">
    <source>
        <dbReference type="EMBL" id="WAW10261.1"/>
    </source>
</evidence>
<organism evidence="3 4">
    <name type="scientific">Oxalobacter vibrioformis</name>
    <dbReference type="NCBI Taxonomy" id="933080"/>
    <lineage>
        <taxon>Bacteria</taxon>
        <taxon>Pseudomonadati</taxon>
        <taxon>Pseudomonadota</taxon>
        <taxon>Betaproteobacteria</taxon>
        <taxon>Burkholderiales</taxon>
        <taxon>Oxalobacteraceae</taxon>
        <taxon>Oxalobacter</taxon>
    </lineage>
</organism>
<dbReference type="InterPro" id="IPR009061">
    <property type="entry name" value="DNA-bd_dom_put_sf"/>
</dbReference>
<dbReference type="PANTHER" id="PTHR30204">
    <property type="entry name" value="REDOX-CYCLING DRUG-SENSING TRANSCRIPTIONAL ACTIVATOR SOXR"/>
    <property type="match status" value="1"/>
</dbReference>
<dbReference type="EMBL" id="CP098242">
    <property type="protein sequence ID" value="WAW10261.1"/>
    <property type="molecule type" value="Genomic_DNA"/>
</dbReference>
<proteinExistence type="predicted"/>
<accession>A0A9E9P4M2</accession>
<keyword evidence="1" id="KW-0238">DNA-binding</keyword>
<dbReference type="PROSITE" id="PS50937">
    <property type="entry name" value="HTH_MERR_2"/>
    <property type="match status" value="1"/>
</dbReference>
<dbReference type="PRINTS" id="PR00040">
    <property type="entry name" value="HTHMERR"/>
</dbReference>
<dbReference type="SMART" id="SM00422">
    <property type="entry name" value="HTH_MERR"/>
    <property type="match status" value="1"/>
</dbReference>
<dbReference type="CDD" id="cd04784">
    <property type="entry name" value="HTH_CadR-PbrR"/>
    <property type="match status" value="1"/>
</dbReference>
<dbReference type="RefSeq" id="WP_269309269.1">
    <property type="nucleotide sequence ID" value="NZ_CP098242.1"/>
</dbReference>